<evidence type="ECO:0000256" key="1">
    <source>
        <dbReference type="SAM" id="MobiDB-lite"/>
    </source>
</evidence>
<evidence type="ECO:0000313" key="3">
    <source>
        <dbReference type="Proteomes" id="UP001152484"/>
    </source>
</evidence>
<accession>A0A9P0YKC2</accession>
<feature type="non-terminal residue" evidence="2">
    <location>
        <position position="99"/>
    </location>
</feature>
<gene>
    <name evidence="2" type="ORF">CEURO_LOCUS2025</name>
</gene>
<reference evidence="2" key="1">
    <citation type="submission" date="2022-07" db="EMBL/GenBank/DDBJ databases">
        <authorList>
            <person name="Macas J."/>
            <person name="Novak P."/>
            <person name="Neumann P."/>
        </authorList>
    </citation>
    <scope>NUCLEOTIDE SEQUENCE</scope>
</reference>
<name>A0A9P0YKC2_CUSEU</name>
<sequence>MSCIKNNASFKPILGDREPVAMMRTVLIILITSWSGKDVIGDLPEPMNTDELCDSDTGCESTSPDNGCDSEYTTSLDSGSDSESTTSLDSCSELLVFKS</sequence>
<dbReference type="EMBL" id="CAMAPE010000004">
    <property type="protein sequence ID" value="CAH9063272.1"/>
    <property type="molecule type" value="Genomic_DNA"/>
</dbReference>
<feature type="compositionally biased region" description="Polar residues" evidence="1">
    <location>
        <begin position="58"/>
        <end position="88"/>
    </location>
</feature>
<dbReference type="Proteomes" id="UP001152484">
    <property type="component" value="Unassembled WGS sequence"/>
</dbReference>
<dbReference type="AlphaFoldDB" id="A0A9P0YKC2"/>
<protein>
    <submittedName>
        <fullName evidence="2">Uncharacterized protein</fullName>
    </submittedName>
</protein>
<organism evidence="2 3">
    <name type="scientific">Cuscuta europaea</name>
    <name type="common">European dodder</name>
    <dbReference type="NCBI Taxonomy" id="41803"/>
    <lineage>
        <taxon>Eukaryota</taxon>
        <taxon>Viridiplantae</taxon>
        <taxon>Streptophyta</taxon>
        <taxon>Embryophyta</taxon>
        <taxon>Tracheophyta</taxon>
        <taxon>Spermatophyta</taxon>
        <taxon>Magnoliopsida</taxon>
        <taxon>eudicotyledons</taxon>
        <taxon>Gunneridae</taxon>
        <taxon>Pentapetalae</taxon>
        <taxon>asterids</taxon>
        <taxon>lamiids</taxon>
        <taxon>Solanales</taxon>
        <taxon>Convolvulaceae</taxon>
        <taxon>Cuscuteae</taxon>
        <taxon>Cuscuta</taxon>
        <taxon>Cuscuta subgen. Cuscuta</taxon>
    </lineage>
</organism>
<evidence type="ECO:0000313" key="2">
    <source>
        <dbReference type="EMBL" id="CAH9063272.1"/>
    </source>
</evidence>
<comment type="caution">
    <text evidence="2">The sequence shown here is derived from an EMBL/GenBank/DDBJ whole genome shotgun (WGS) entry which is preliminary data.</text>
</comment>
<keyword evidence="3" id="KW-1185">Reference proteome</keyword>
<feature type="region of interest" description="Disordered" evidence="1">
    <location>
        <begin position="41"/>
        <end position="88"/>
    </location>
</feature>
<proteinExistence type="predicted"/>